<dbReference type="eggNOG" id="COG2205">
    <property type="taxonomic scope" value="Bacteria"/>
</dbReference>
<keyword evidence="11" id="KW-0804">Transcription</keyword>
<dbReference type="InterPro" id="IPR003661">
    <property type="entry name" value="HisK_dim/P_dom"/>
</dbReference>
<keyword evidence="10" id="KW-0238">DNA-binding</keyword>
<dbReference type="SMART" id="SM00387">
    <property type="entry name" value="HATPase_c"/>
    <property type="match status" value="1"/>
</dbReference>
<keyword evidence="14" id="KW-0732">Signal</keyword>
<dbReference type="PROSITE" id="PS50109">
    <property type="entry name" value="HIS_KIN"/>
    <property type="match status" value="1"/>
</dbReference>
<dbReference type="InterPro" id="IPR018062">
    <property type="entry name" value="HTH_AraC-typ_CS"/>
</dbReference>
<dbReference type="GO" id="GO:0005524">
    <property type="term" value="F:ATP binding"/>
    <property type="evidence" value="ECO:0007669"/>
    <property type="project" value="UniProtKB-KW"/>
</dbReference>
<evidence type="ECO:0000256" key="7">
    <source>
        <dbReference type="ARBA" id="ARBA00022840"/>
    </source>
</evidence>
<dbReference type="Gene3D" id="2.130.10.10">
    <property type="entry name" value="YVTN repeat-like/Quinoprotein amine dehydrogenase"/>
    <property type="match status" value="2"/>
</dbReference>
<dbReference type="EMBL" id="JRLY01000001">
    <property type="protein sequence ID" value="KGO94932.1"/>
    <property type="molecule type" value="Genomic_DNA"/>
</dbReference>
<keyword evidence="13" id="KW-1133">Transmembrane helix</keyword>
<dbReference type="PRINTS" id="PR00344">
    <property type="entry name" value="BCTRLSENSOR"/>
</dbReference>
<feature type="chain" id="PRO_5001991813" description="histidine kinase" evidence="14">
    <location>
        <begin position="26"/>
        <end position="1329"/>
    </location>
</feature>
<keyword evidence="7" id="KW-0067">ATP-binding</keyword>
<name>A0A0A2MQG5_9FLAO</name>
<keyword evidence="19" id="KW-1185">Reference proteome</keyword>
<keyword evidence="5" id="KW-0547">Nucleotide-binding</keyword>
<dbReference type="PROSITE" id="PS00041">
    <property type="entry name" value="HTH_ARAC_FAMILY_1"/>
    <property type="match status" value="1"/>
</dbReference>
<feature type="domain" description="Response regulatory" evidence="17">
    <location>
        <begin position="1079"/>
        <end position="1194"/>
    </location>
</feature>
<dbReference type="eggNOG" id="COG3292">
    <property type="taxonomic scope" value="Bacteria"/>
</dbReference>
<dbReference type="EC" id="2.7.13.3" evidence="2"/>
<dbReference type="CDD" id="cd00082">
    <property type="entry name" value="HisKA"/>
    <property type="match status" value="1"/>
</dbReference>
<dbReference type="InterPro" id="IPR011006">
    <property type="entry name" value="CheY-like_superfamily"/>
</dbReference>
<evidence type="ECO:0000256" key="13">
    <source>
        <dbReference type="SAM" id="Phobius"/>
    </source>
</evidence>
<dbReference type="SMART" id="SM00448">
    <property type="entry name" value="REC"/>
    <property type="match status" value="1"/>
</dbReference>
<evidence type="ECO:0000256" key="10">
    <source>
        <dbReference type="ARBA" id="ARBA00023125"/>
    </source>
</evidence>
<dbReference type="Pfam" id="PF07494">
    <property type="entry name" value="Reg_prop"/>
    <property type="match status" value="1"/>
</dbReference>
<evidence type="ECO:0000313" key="18">
    <source>
        <dbReference type="EMBL" id="KGO94932.1"/>
    </source>
</evidence>
<dbReference type="InterPro" id="IPR015943">
    <property type="entry name" value="WD40/YVTN_repeat-like_dom_sf"/>
</dbReference>
<feature type="modified residue" description="4-aspartylphosphate" evidence="12">
    <location>
        <position position="1127"/>
    </location>
</feature>
<dbReference type="GO" id="GO:0003700">
    <property type="term" value="F:DNA-binding transcription factor activity"/>
    <property type="evidence" value="ECO:0007669"/>
    <property type="project" value="InterPro"/>
</dbReference>
<keyword evidence="13" id="KW-0812">Transmembrane</keyword>
<gene>
    <name evidence="18" type="ORF">Q766_02120</name>
</gene>
<reference evidence="18 19" key="1">
    <citation type="submission" date="2013-09" db="EMBL/GenBank/DDBJ databases">
        <authorList>
            <person name="Zeng Z."/>
            <person name="Chen C."/>
        </authorList>
    </citation>
    <scope>NUCLEOTIDE SEQUENCE [LARGE SCALE GENOMIC DNA]</scope>
    <source>
        <strain evidence="18 19">WB 4.1-42</strain>
    </source>
</reference>
<dbReference type="InterPro" id="IPR013783">
    <property type="entry name" value="Ig-like_fold"/>
</dbReference>
<feature type="transmembrane region" description="Helical" evidence="13">
    <location>
        <begin position="791"/>
        <end position="812"/>
    </location>
</feature>
<dbReference type="InterPro" id="IPR005467">
    <property type="entry name" value="His_kinase_dom"/>
</dbReference>
<evidence type="ECO:0000256" key="6">
    <source>
        <dbReference type="ARBA" id="ARBA00022777"/>
    </source>
</evidence>
<dbReference type="PROSITE" id="PS50110">
    <property type="entry name" value="RESPONSE_REGULATORY"/>
    <property type="match status" value="1"/>
</dbReference>
<dbReference type="InterPro" id="IPR036890">
    <property type="entry name" value="HATPase_C_sf"/>
</dbReference>
<proteinExistence type="predicted"/>
<dbReference type="Gene3D" id="3.30.565.10">
    <property type="entry name" value="Histidine kinase-like ATPase, C-terminal domain"/>
    <property type="match status" value="1"/>
</dbReference>
<keyword evidence="8" id="KW-0902">Two-component regulatory system</keyword>
<dbReference type="InterPro" id="IPR009057">
    <property type="entry name" value="Homeodomain-like_sf"/>
</dbReference>
<dbReference type="STRING" id="1121898.GCA_000422725_00895"/>
<evidence type="ECO:0000256" key="14">
    <source>
        <dbReference type="SAM" id="SignalP"/>
    </source>
</evidence>
<dbReference type="SUPFAM" id="SSF46689">
    <property type="entry name" value="Homeodomain-like"/>
    <property type="match status" value="1"/>
</dbReference>
<dbReference type="SMART" id="SM00388">
    <property type="entry name" value="HisKA"/>
    <property type="match status" value="1"/>
</dbReference>
<dbReference type="Gene3D" id="2.60.40.10">
    <property type="entry name" value="Immunoglobulins"/>
    <property type="match status" value="1"/>
</dbReference>
<evidence type="ECO:0000256" key="2">
    <source>
        <dbReference type="ARBA" id="ARBA00012438"/>
    </source>
</evidence>
<evidence type="ECO:0000256" key="4">
    <source>
        <dbReference type="ARBA" id="ARBA00022679"/>
    </source>
</evidence>
<protein>
    <recommendedName>
        <fullName evidence="2">histidine kinase</fullName>
        <ecNumber evidence="2">2.7.13.3</ecNumber>
    </recommendedName>
</protein>
<feature type="domain" description="HTH araC/xylS-type" evidence="15">
    <location>
        <begin position="1226"/>
        <end position="1325"/>
    </location>
</feature>
<evidence type="ECO:0000256" key="5">
    <source>
        <dbReference type="ARBA" id="ARBA00022741"/>
    </source>
</evidence>
<dbReference type="Gene3D" id="1.10.287.130">
    <property type="match status" value="1"/>
</dbReference>
<dbReference type="FunFam" id="3.30.565.10:FF:000037">
    <property type="entry name" value="Hybrid sensor histidine kinase/response regulator"/>
    <property type="match status" value="1"/>
</dbReference>
<evidence type="ECO:0000259" key="15">
    <source>
        <dbReference type="PROSITE" id="PS01124"/>
    </source>
</evidence>
<dbReference type="InterPro" id="IPR018060">
    <property type="entry name" value="HTH_AraC"/>
</dbReference>
<dbReference type="InterPro" id="IPR001789">
    <property type="entry name" value="Sig_transdc_resp-reg_receiver"/>
</dbReference>
<dbReference type="eggNOG" id="COG0745">
    <property type="taxonomic scope" value="Bacteria"/>
</dbReference>
<dbReference type="InterPro" id="IPR003594">
    <property type="entry name" value="HATPase_dom"/>
</dbReference>
<keyword evidence="13" id="KW-0472">Membrane</keyword>
<evidence type="ECO:0000256" key="9">
    <source>
        <dbReference type="ARBA" id="ARBA00023015"/>
    </source>
</evidence>
<evidence type="ECO:0000256" key="1">
    <source>
        <dbReference type="ARBA" id="ARBA00000085"/>
    </source>
</evidence>
<accession>A0A0A2MQG5</accession>
<feature type="signal peptide" evidence="14">
    <location>
        <begin position="1"/>
        <end position="25"/>
    </location>
</feature>
<dbReference type="InterPro" id="IPR011123">
    <property type="entry name" value="Y_Y_Y"/>
</dbReference>
<comment type="catalytic activity">
    <reaction evidence="1">
        <text>ATP + protein L-histidine = ADP + protein N-phospho-L-histidine.</text>
        <dbReference type="EC" id="2.7.13.3"/>
    </reaction>
</comment>
<dbReference type="Pfam" id="PF00512">
    <property type="entry name" value="HisKA"/>
    <property type="match status" value="1"/>
</dbReference>
<dbReference type="Gene3D" id="3.40.50.2300">
    <property type="match status" value="1"/>
</dbReference>
<dbReference type="Pfam" id="PF00072">
    <property type="entry name" value="Response_reg"/>
    <property type="match status" value="1"/>
</dbReference>
<evidence type="ECO:0000256" key="8">
    <source>
        <dbReference type="ARBA" id="ARBA00023012"/>
    </source>
</evidence>
<feature type="domain" description="Histidine kinase" evidence="16">
    <location>
        <begin position="837"/>
        <end position="1058"/>
    </location>
</feature>
<dbReference type="SUPFAM" id="SSF55874">
    <property type="entry name" value="ATPase domain of HSP90 chaperone/DNA topoisomerase II/histidine kinase"/>
    <property type="match status" value="1"/>
</dbReference>
<dbReference type="InterPro" id="IPR011047">
    <property type="entry name" value="Quinoprotein_ADH-like_sf"/>
</dbReference>
<dbReference type="InterPro" id="IPR004358">
    <property type="entry name" value="Sig_transdc_His_kin-like_C"/>
</dbReference>
<dbReference type="InterPro" id="IPR036097">
    <property type="entry name" value="HisK_dim/P_sf"/>
</dbReference>
<dbReference type="PANTHER" id="PTHR43547:SF2">
    <property type="entry name" value="HYBRID SIGNAL TRANSDUCTION HISTIDINE KINASE C"/>
    <property type="match status" value="1"/>
</dbReference>
<dbReference type="SUPFAM" id="SSF52172">
    <property type="entry name" value="CheY-like"/>
    <property type="match status" value="1"/>
</dbReference>
<dbReference type="Pfam" id="PF12833">
    <property type="entry name" value="HTH_18"/>
    <property type="match status" value="1"/>
</dbReference>
<evidence type="ECO:0000256" key="12">
    <source>
        <dbReference type="PROSITE-ProRule" id="PRU00169"/>
    </source>
</evidence>
<dbReference type="InterPro" id="IPR011110">
    <property type="entry name" value="Reg_prop"/>
</dbReference>
<dbReference type="SUPFAM" id="SSF47384">
    <property type="entry name" value="Homodimeric domain of signal transducing histidine kinase"/>
    <property type="match status" value="1"/>
</dbReference>
<keyword evidence="6" id="KW-0418">Kinase</keyword>
<dbReference type="PANTHER" id="PTHR43547">
    <property type="entry name" value="TWO-COMPONENT HISTIDINE KINASE"/>
    <property type="match status" value="1"/>
</dbReference>
<evidence type="ECO:0000256" key="11">
    <source>
        <dbReference type="ARBA" id="ARBA00023163"/>
    </source>
</evidence>
<dbReference type="Proteomes" id="UP000030111">
    <property type="component" value="Unassembled WGS sequence"/>
</dbReference>
<dbReference type="GO" id="GO:0043565">
    <property type="term" value="F:sequence-specific DNA binding"/>
    <property type="evidence" value="ECO:0007669"/>
    <property type="project" value="InterPro"/>
</dbReference>
<sequence length="1329" mass="150121">MSIKQNNVKFFFFSLAILCHNIGFAQQFNAFTPVESKNTLSENAVRGINQLPDGRMVIVTDGMVNIYNGASFQYVHLDAQKIYPLSGYSGFTHTYVESNGRFWIKNNGKLMLINMFTEQFEEHTDSVFASMGVSEPLSDFFMDSDKNLWMLTRSGRLLYRNNKQKTTRTFLKGVATTTGSNLLYDIAVLNNQVFLFYKSGLMVCYNLQSGKEVYRDNSLAGQLPSAYSRTLFVLPVNNNIYMLRNGSKGLMLAYNTKSRPWSTILKTDYWLNYLSIDTKGNILLSCKMGLWVFSPDLQKRQFIPTLRMADGRSIDTEVSTIYNDLQGGLWVGTLNRGLLYYHPDRFRFKNIGKTFFSALPNQDLAVTCFVQDGSGKILTGTTKGLFYSLPGIEKLVPFSGQFSKIQCNALLKDSAKHLWLCTPNGLYFIEGDKIKHYPVGNVTSITQASKNIFYLCTANGLLQFNSATGGTQKINVTSIKGQQISSASQVIVWKDNLLGISDKGLFIYNVIDETSVLSKAGDDTAAMLRHNNQQYNCLFTDSRGLLWFGTQDGLNVWNEGTKQLQSFHNAEGLVNNTIKSVIEDPDNTMWVTTANGVSHVKVKQQEGKYSYEFNNFNTYDGVIGNEFIERSSYITQNGHLLLGGIDGYNELDLTHSPINSKKLKPVFTSFQLFGKEITQNEVHQGNRILTNAIAVTNKITLKHNQNFFSIGFSALNFVNPSQTYYQYFLDGVDSRWQNTNAADGIARATYTNLSPGTYTFKVRAADSNRQWIGPITTLQITINAPWFKTPFALVLYVALFFGLVFIAFRTYYSRLKNKQLRAQQEELNQLKMSFVTNMSHELRTPLTLILTPLDVLLKKVDDTQLKPQLTGIYHNALNLLGLVNQLLDFRRLESGEENLHLSYCDIGDYIGQLCQPFTEAANSKEIAFNCQFKFENLWLYVDKDKLAKIINNLLSNAFKFTPKGGTINLTAENIFFAENGEPAIAITVADTGYGIAKKDISQIFNRFYQADNQVQGNTGSGIGLHLVKEYMQVHKGYVEVESEVGKGSVFSLYLPANLQPEGFKDETPAYTTNKPGQLKILIVEDNREFREFMANHLSSLYTIITAVNGKEGLDKVFKEMPDIIISDIMMPEMSGVEMCLELKKDIRISHIPVLLLTARSSDEAELEGYKAGADAYIAKPFNMDILLLRVHNLIEQQELRKTLFKKAIVVQPETVTVTDIDEKLIQKALLCVEKNISDTTYSVEQFSKDMNMDRTGLYRKLVATVGQTPSDFIRSIRLKNAARLLLQREHTITEIATLVGFNNAAYFSKCFQDEYGTKPSQYYKWVNTK</sequence>
<evidence type="ECO:0000259" key="17">
    <source>
        <dbReference type="PROSITE" id="PS50110"/>
    </source>
</evidence>
<keyword evidence="4" id="KW-0808">Transferase</keyword>
<dbReference type="Pfam" id="PF02518">
    <property type="entry name" value="HATPase_c"/>
    <property type="match status" value="1"/>
</dbReference>
<dbReference type="SMART" id="SM00342">
    <property type="entry name" value="HTH_ARAC"/>
    <property type="match status" value="1"/>
</dbReference>
<evidence type="ECO:0000313" key="19">
    <source>
        <dbReference type="Proteomes" id="UP000030111"/>
    </source>
</evidence>
<comment type="caution">
    <text evidence="18">The sequence shown here is derived from an EMBL/GenBank/DDBJ whole genome shotgun (WGS) entry which is preliminary data.</text>
</comment>
<organism evidence="18 19">
    <name type="scientific">Flavobacterium subsaxonicum WB 4.1-42 = DSM 21790</name>
    <dbReference type="NCBI Taxonomy" id="1121898"/>
    <lineage>
        <taxon>Bacteria</taxon>
        <taxon>Pseudomonadati</taxon>
        <taxon>Bacteroidota</taxon>
        <taxon>Flavobacteriia</taxon>
        <taxon>Flavobacteriales</taxon>
        <taxon>Flavobacteriaceae</taxon>
        <taxon>Flavobacterium</taxon>
    </lineage>
</organism>
<evidence type="ECO:0000259" key="16">
    <source>
        <dbReference type="PROSITE" id="PS50109"/>
    </source>
</evidence>
<dbReference type="GO" id="GO:0000155">
    <property type="term" value="F:phosphorelay sensor kinase activity"/>
    <property type="evidence" value="ECO:0007669"/>
    <property type="project" value="InterPro"/>
</dbReference>
<dbReference type="SUPFAM" id="SSF50998">
    <property type="entry name" value="Quinoprotein alcohol dehydrogenase-like"/>
    <property type="match status" value="1"/>
</dbReference>
<keyword evidence="9" id="KW-0805">Transcription regulation</keyword>
<dbReference type="PROSITE" id="PS01124">
    <property type="entry name" value="HTH_ARAC_FAMILY_2"/>
    <property type="match status" value="1"/>
</dbReference>
<dbReference type="Pfam" id="PF07495">
    <property type="entry name" value="Y_Y_Y"/>
    <property type="match status" value="1"/>
</dbReference>
<keyword evidence="3 12" id="KW-0597">Phosphoprotein</keyword>
<dbReference type="Gene3D" id="1.10.10.60">
    <property type="entry name" value="Homeodomain-like"/>
    <property type="match status" value="1"/>
</dbReference>
<evidence type="ECO:0000256" key="3">
    <source>
        <dbReference type="ARBA" id="ARBA00022553"/>
    </source>
</evidence>